<dbReference type="Proteomes" id="UP000433071">
    <property type="component" value="Unassembled WGS sequence"/>
</dbReference>
<keyword evidence="2" id="KW-1185">Reference proteome</keyword>
<dbReference type="PROSITE" id="PS51257">
    <property type="entry name" value="PROKAR_LIPOPROTEIN"/>
    <property type="match status" value="1"/>
</dbReference>
<comment type="caution">
    <text evidence="1">The sequence shown here is derived from an EMBL/GenBank/DDBJ whole genome shotgun (WGS) entry which is preliminary data.</text>
</comment>
<gene>
    <name evidence="1" type="ORF">GJ743_13865</name>
</gene>
<sequence>MRARNIGIAGAIIFGTLLGGAFMLNTATASCGGGTINPTTAEQSGPVAGYDGTQLGIAAMIMNSAAKLGLPPRAATIAVMTAMGESSLRNLDHGDHVDNTTIGVFQQGESYGTRADRLNLATAATAFLRRLAQVPSWDTIEPSLAAHTVQINQDPDHYTPYYSAAVEVVNALTSTSSAGACGIDGDATTLAQELAAAVEAGRLRVLEPRYLEQITDIAVGRNVPGCGIEIGTLQVIVLAVRTFDTVGISDLNRHCTGSLLGAGTNSSHWTKGGGHAVDFYSLDGHALTGADSYSVRLISMLDPAMPAGARVGQAQCRAAVGSAIAFRNLEEFDDSCNHLHVDLPNASGSLLTGLANVY</sequence>
<dbReference type="AlphaFoldDB" id="A0A6I3M899"/>
<dbReference type="EMBL" id="WMLB01000031">
    <property type="protein sequence ID" value="MTH69455.1"/>
    <property type="molecule type" value="Genomic_DNA"/>
</dbReference>
<proteinExistence type="predicted"/>
<dbReference type="OrthoDB" id="4974465at2"/>
<accession>A0A6I3M899</accession>
<reference evidence="1 2" key="1">
    <citation type="submission" date="2019-11" db="EMBL/GenBank/DDBJ databases">
        <title>Agromyces kandeliae sp. nov., isolated from mangrove soil.</title>
        <authorList>
            <person name="Wang R."/>
        </authorList>
    </citation>
    <scope>NUCLEOTIDE SEQUENCE [LARGE SCALE GENOMIC DNA]</scope>
    <source>
        <strain evidence="1 2">JCM 11433</strain>
    </source>
</reference>
<organism evidence="1 2">
    <name type="scientific">Agromyces bracchium</name>
    <dbReference type="NCBI Taxonomy" id="88376"/>
    <lineage>
        <taxon>Bacteria</taxon>
        <taxon>Bacillati</taxon>
        <taxon>Actinomycetota</taxon>
        <taxon>Actinomycetes</taxon>
        <taxon>Micrococcales</taxon>
        <taxon>Microbacteriaceae</taxon>
        <taxon>Agromyces</taxon>
    </lineage>
</organism>
<dbReference type="RefSeq" id="WP_155052506.1">
    <property type="nucleotide sequence ID" value="NZ_BAAAIB010000011.1"/>
</dbReference>
<evidence type="ECO:0000313" key="2">
    <source>
        <dbReference type="Proteomes" id="UP000433071"/>
    </source>
</evidence>
<name>A0A6I3M899_9MICO</name>
<protein>
    <submittedName>
        <fullName evidence="1">Uncharacterized protein</fullName>
    </submittedName>
</protein>
<evidence type="ECO:0000313" key="1">
    <source>
        <dbReference type="EMBL" id="MTH69455.1"/>
    </source>
</evidence>